<feature type="domain" description="G-protein coupled receptors family 1 profile" evidence="7">
    <location>
        <begin position="1"/>
        <end position="218"/>
    </location>
</feature>
<dbReference type="Gene3D" id="1.20.1070.10">
    <property type="entry name" value="Rhodopsin 7-helix transmembrane proteins"/>
    <property type="match status" value="1"/>
</dbReference>
<dbReference type="GO" id="GO:0004930">
    <property type="term" value="F:G protein-coupled receptor activity"/>
    <property type="evidence" value="ECO:0007669"/>
    <property type="project" value="InterPro"/>
</dbReference>
<feature type="transmembrane region" description="Helical" evidence="6">
    <location>
        <begin position="159"/>
        <end position="186"/>
    </location>
</feature>
<evidence type="ECO:0000256" key="1">
    <source>
        <dbReference type="ARBA" id="ARBA00004651"/>
    </source>
</evidence>
<organism evidence="8 9">
    <name type="scientific">Paralvinella palmiformis</name>
    <dbReference type="NCBI Taxonomy" id="53620"/>
    <lineage>
        <taxon>Eukaryota</taxon>
        <taxon>Metazoa</taxon>
        <taxon>Spiralia</taxon>
        <taxon>Lophotrochozoa</taxon>
        <taxon>Annelida</taxon>
        <taxon>Polychaeta</taxon>
        <taxon>Sedentaria</taxon>
        <taxon>Canalipalpata</taxon>
        <taxon>Terebellida</taxon>
        <taxon>Terebelliformia</taxon>
        <taxon>Alvinellidae</taxon>
        <taxon>Paralvinella</taxon>
    </lineage>
</organism>
<keyword evidence="2" id="KW-1003">Cell membrane</keyword>
<name>A0AAD9NF19_9ANNE</name>
<feature type="transmembrane region" description="Helical" evidence="6">
    <location>
        <begin position="34"/>
        <end position="56"/>
    </location>
</feature>
<keyword evidence="5 6" id="KW-0472">Membrane</keyword>
<evidence type="ECO:0000259" key="7">
    <source>
        <dbReference type="PROSITE" id="PS50262"/>
    </source>
</evidence>
<keyword evidence="4 6" id="KW-1133">Transmembrane helix</keyword>
<evidence type="ECO:0000256" key="6">
    <source>
        <dbReference type="SAM" id="Phobius"/>
    </source>
</evidence>
<feature type="transmembrane region" description="Helical" evidence="6">
    <location>
        <begin position="82"/>
        <end position="105"/>
    </location>
</feature>
<keyword evidence="3 6" id="KW-0812">Transmembrane</keyword>
<dbReference type="PROSITE" id="PS50262">
    <property type="entry name" value="G_PROTEIN_RECEP_F1_2"/>
    <property type="match status" value="1"/>
</dbReference>
<keyword evidence="9" id="KW-1185">Reference proteome</keyword>
<dbReference type="InterPro" id="IPR017452">
    <property type="entry name" value="GPCR_Rhodpsn_7TM"/>
</dbReference>
<comment type="subcellular location">
    <subcellularLocation>
        <location evidence="1">Cell membrane</location>
        <topology evidence="1">Multi-pass membrane protein</topology>
    </subcellularLocation>
</comment>
<dbReference type="Proteomes" id="UP001208570">
    <property type="component" value="Unassembled WGS sequence"/>
</dbReference>
<accession>A0AAD9NF19</accession>
<dbReference type="SUPFAM" id="SSF81321">
    <property type="entry name" value="Family A G protein-coupled receptor-like"/>
    <property type="match status" value="1"/>
</dbReference>
<dbReference type="Pfam" id="PF00001">
    <property type="entry name" value="7tm_1"/>
    <property type="match status" value="1"/>
</dbReference>
<dbReference type="EMBL" id="JAODUP010000044">
    <property type="protein sequence ID" value="KAK2165926.1"/>
    <property type="molecule type" value="Genomic_DNA"/>
</dbReference>
<evidence type="ECO:0000256" key="2">
    <source>
        <dbReference type="ARBA" id="ARBA00022475"/>
    </source>
</evidence>
<proteinExistence type="predicted"/>
<dbReference type="PANTHER" id="PTHR22750">
    <property type="entry name" value="G-PROTEIN COUPLED RECEPTOR"/>
    <property type="match status" value="1"/>
</dbReference>
<sequence length="257" mass="29798">MSSFGIYLTGIFYIYLDLYLSLKRMSISKPVISVRTALIMTALSWIGNFAFCASGYGMNIPTYQYREESDCILTKGLYKKQYILLITIAFLSGLGGILFLQVITYRLMKRTQKRLLSQHNLNKVAAPNASSDTNTLKDKHVPQERKTSQKMEWLKKNDAVMKIIFIILIFFCISWYPLIISVLIVIYCESCSYFITQYLWKVSYFLVICQYNLSGIVYMSKLKDFRNSCTGVCCKCIRRRRSIQPANSDTERSTRNF</sequence>
<gene>
    <name evidence="8" type="ORF">LSH36_44g07035</name>
</gene>
<feature type="transmembrane region" description="Helical" evidence="6">
    <location>
        <begin position="6"/>
        <end position="22"/>
    </location>
</feature>
<dbReference type="InterPro" id="IPR000276">
    <property type="entry name" value="GPCR_Rhodpsn"/>
</dbReference>
<dbReference type="AlphaFoldDB" id="A0AAD9NF19"/>
<evidence type="ECO:0000256" key="4">
    <source>
        <dbReference type="ARBA" id="ARBA00022989"/>
    </source>
</evidence>
<evidence type="ECO:0000313" key="8">
    <source>
        <dbReference type="EMBL" id="KAK2165926.1"/>
    </source>
</evidence>
<evidence type="ECO:0000313" key="9">
    <source>
        <dbReference type="Proteomes" id="UP001208570"/>
    </source>
</evidence>
<feature type="transmembrane region" description="Helical" evidence="6">
    <location>
        <begin position="198"/>
        <end position="218"/>
    </location>
</feature>
<evidence type="ECO:0000256" key="3">
    <source>
        <dbReference type="ARBA" id="ARBA00022692"/>
    </source>
</evidence>
<dbReference type="GO" id="GO:0005886">
    <property type="term" value="C:plasma membrane"/>
    <property type="evidence" value="ECO:0007669"/>
    <property type="project" value="UniProtKB-SubCell"/>
</dbReference>
<evidence type="ECO:0000256" key="5">
    <source>
        <dbReference type="ARBA" id="ARBA00023136"/>
    </source>
</evidence>
<protein>
    <recommendedName>
        <fullName evidence="7">G-protein coupled receptors family 1 profile domain-containing protein</fullName>
    </recommendedName>
</protein>
<reference evidence="8" key="1">
    <citation type="journal article" date="2023" name="Mol. Biol. Evol.">
        <title>Third-Generation Sequencing Reveals the Adaptive Role of the Epigenome in Three Deep-Sea Polychaetes.</title>
        <authorList>
            <person name="Perez M."/>
            <person name="Aroh O."/>
            <person name="Sun Y."/>
            <person name="Lan Y."/>
            <person name="Juniper S.K."/>
            <person name="Young C.R."/>
            <person name="Angers B."/>
            <person name="Qian P.Y."/>
        </authorList>
    </citation>
    <scope>NUCLEOTIDE SEQUENCE</scope>
    <source>
        <strain evidence="8">P08H-3</strain>
    </source>
</reference>
<comment type="caution">
    <text evidence="8">The sequence shown here is derived from an EMBL/GenBank/DDBJ whole genome shotgun (WGS) entry which is preliminary data.</text>
</comment>